<dbReference type="HOGENOM" id="CLU_167709_0_0_1"/>
<keyword evidence="1" id="KW-0472">Membrane</keyword>
<protein>
    <submittedName>
        <fullName evidence="2">Uncharacterized protein</fullName>
    </submittedName>
</protein>
<dbReference type="VEuPathDB" id="MicrosporidiaDB:NAPIS_ORF01865"/>
<name>T0KZ60_9MICR</name>
<evidence type="ECO:0000256" key="1">
    <source>
        <dbReference type="SAM" id="Phobius"/>
    </source>
</evidence>
<evidence type="ECO:0000313" key="2">
    <source>
        <dbReference type="EMBL" id="EQB60562.1"/>
    </source>
</evidence>
<dbReference type="OrthoDB" id="2194053at2759"/>
<organism evidence="2 3">
    <name type="scientific">Vairimorpha apis BRL 01</name>
    <dbReference type="NCBI Taxonomy" id="1037528"/>
    <lineage>
        <taxon>Eukaryota</taxon>
        <taxon>Fungi</taxon>
        <taxon>Fungi incertae sedis</taxon>
        <taxon>Microsporidia</taxon>
        <taxon>Nosematidae</taxon>
        <taxon>Vairimorpha</taxon>
    </lineage>
</organism>
<gene>
    <name evidence="2" type="ORF">NAPIS_ORF01865</name>
</gene>
<sequence>MNYNYILSSFENIGSSLLFGTSTKILYKVLNNNLNLYTLKEALQNGCDMAKYSLIFSSNYKFLHFLGLKGWLLNIFCVYLTSFCVGLRNGVKYARANGLYGILTSIIKNIFI</sequence>
<dbReference type="EMBL" id="KE647274">
    <property type="protein sequence ID" value="EQB60562.1"/>
    <property type="molecule type" value="Genomic_DNA"/>
</dbReference>
<reference evidence="2 3" key="1">
    <citation type="journal article" date="2013" name="BMC Genomics">
        <title>Genome sequencing and comparative genomics of honey bee microsporidia, Nosema apis reveal novel insights into host-parasite interactions.</title>
        <authorList>
            <person name="Chen Yp."/>
            <person name="Pettis J.S."/>
            <person name="Zhao Y."/>
            <person name="Liu X."/>
            <person name="Tallon L.J."/>
            <person name="Sadzewicz L.D."/>
            <person name="Li R."/>
            <person name="Zheng H."/>
            <person name="Huang S."/>
            <person name="Zhang X."/>
            <person name="Hamilton M.C."/>
            <person name="Pernal S.F."/>
            <person name="Melathopoulos A.P."/>
            <person name="Yan X."/>
            <person name="Evans J.D."/>
        </authorList>
    </citation>
    <scope>NUCLEOTIDE SEQUENCE [LARGE SCALE GENOMIC DNA]</scope>
    <source>
        <strain evidence="2 3">BRL 01</strain>
    </source>
</reference>
<keyword evidence="3" id="KW-1185">Reference proteome</keyword>
<evidence type="ECO:0000313" key="3">
    <source>
        <dbReference type="Proteomes" id="UP000053780"/>
    </source>
</evidence>
<dbReference type="Proteomes" id="UP000053780">
    <property type="component" value="Unassembled WGS sequence"/>
</dbReference>
<dbReference type="AlphaFoldDB" id="T0KZ60"/>
<feature type="transmembrane region" description="Helical" evidence="1">
    <location>
        <begin position="62"/>
        <end position="87"/>
    </location>
</feature>
<keyword evidence="1" id="KW-1133">Transmembrane helix</keyword>
<proteinExistence type="predicted"/>
<accession>T0KZ60</accession>
<keyword evidence="1" id="KW-0812">Transmembrane</keyword>